<evidence type="ECO:0000313" key="2">
    <source>
        <dbReference type="EMBL" id="CAI9598328.1"/>
    </source>
</evidence>
<evidence type="ECO:0000313" key="3">
    <source>
        <dbReference type="Proteomes" id="UP001162483"/>
    </source>
</evidence>
<name>A0ABN9FP74_9NEOB</name>
<reference evidence="2" key="1">
    <citation type="submission" date="2023-05" db="EMBL/GenBank/DDBJ databases">
        <authorList>
            <person name="Stuckert A."/>
        </authorList>
    </citation>
    <scope>NUCLEOTIDE SEQUENCE</scope>
</reference>
<dbReference type="EMBL" id="CATNWA010017143">
    <property type="protein sequence ID" value="CAI9598328.1"/>
    <property type="molecule type" value="Genomic_DNA"/>
</dbReference>
<proteinExistence type="predicted"/>
<protein>
    <submittedName>
        <fullName evidence="2">Uncharacterized protein</fullName>
    </submittedName>
</protein>
<feature type="non-terminal residue" evidence="2">
    <location>
        <position position="52"/>
    </location>
</feature>
<comment type="caution">
    <text evidence="2">The sequence shown here is derived from an EMBL/GenBank/DDBJ whole genome shotgun (WGS) entry which is preliminary data.</text>
</comment>
<feature type="compositionally biased region" description="Polar residues" evidence="1">
    <location>
        <begin position="38"/>
        <end position="52"/>
    </location>
</feature>
<feature type="region of interest" description="Disordered" evidence="1">
    <location>
        <begin position="28"/>
        <end position="52"/>
    </location>
</feature>
<keyword evidence="3" id="KW-1185">Reference proteome</keyword>
<gene>
    <name evidence="2" type="ORF">SPARVUS_LOCUS12385794</name>
</gene>
<accession>A0ABN9FP74</accession>
<dbReference type="Proteomes" id="UP001162483">
    <property type="component" value="Unassembled WGS sequence"/>
</dbReference>
<evidence type="ECO:0000256" key="1">
    <source>
        <dbReference type="SAM" id="MobiDB-lite"/>
    </source>
</evidence>
<sequence>MRPPGNRDHGAPVSLPKLKKAYEKGTRGISWGPLLTPGRQQCPSFQMVSPPM</sequence>
<organism evidence="2 3">
    <name type="scientific">Staurois parvus</name>
    <dbReference type="NCBI Taxonomy" id="386267"/>
    <lineage>
        <taxon>Eukaryota</taxon>
        <taxon>Metazoa</taxon>
        <taxon>Chordata</taxon>
        <taxon>Craniata</taxon>
        <taxon>Vertebrata</taxon>
        <taxon>Euteleostomi</taxon>
        <taxon>Amphibia</taxon>
        <taxon>Batrachia</taxon>
        <taxon>Anura</taxon>
        <taxon>Neobatrachia</taxon>
        <taxon>Ranoidea</taxon>
        <taxon>Ranidae</taxon>
        <taxon>Staurois</taxon>
    </lineage>
</organism>